<dbReference type="PANTHER" id="PTHR10878:SF25">
    <property type="entry name" value="SEGMENT POLARITY PROTEIN DISHEVELLED"/>
    <property type="match status" value="1"/>
</dbReference>
<accession>T1G4C2</accession>
<dbReference type="SMART" id="SM00228">
    <property type="entry name" value="PDZ"/>
    <property type="match status" value="1"/>
</dbReference>
<dbReference type="KEGG" id="hro:HELRODRAFT_81264"/>
<dbReference type="InterPro" id="IPR015506">
    <property type="entry name" value="Dsh/Dvl-rel"/>
</dbReference>
<dbReference type="Proteomes" id="UP000015101">
    <property type="component" value="Unassembled WGS sequence"/>
</dbReference>
<evidence type="ECO:0000313" key="2">
    <source>
        <dbReference type="EMBL" id="ESO01493.1"/>
    </source>
</evidence>
<gene>
    <name evidence="3" type="primary">20215920</name>
    <name evidence="2" type="ORF">HELRODRAFT_81264</name>
</gene>
<proteinExistence type="predicted"/>
<dbReference type="FunFam" id="2.30.42.10:FF:000203">
    <property type="entry name" value="DiSHevelled related"/>
    <property type="match status" value="1"/>
</dbReference>
<evidence type="ECO:0000313" key="3">
    <source>
        <dbReference type="EnsemblMetazoa" id="HelroP81264"/>
    </source>
</evidence>
<dbReference type="Gene3D" id="2.30.42.10">
    <property type="match status" value="1"/>
</dbReference>
<dbReference type="GO" id="GO:0016055">
    <property type="term" value="P:Wnt signaling pathway"/>
    <property type="evidence" value="ECO:0007669"/>
    <property type="project" value="InterPro"/>
</dbReference>
<evidence type="ECO:0000259" key="1">
    <source>
        <dbReference type="PROSITE" id="PS50106"/>
    </source>
</evidence>
<dbReference type="EMBL" id="KB096743">
    <property type="protein sequence ID" value="ESO01493.1"/>
    <property type="molecule type" value="Genomic_DNA"/>
</dbReference>
<dbReference type="EMBL" id="AMQM01004920">
    <property type="status" value="NOT_ANNOTATED_CDS"/>
    <property type="molecule type" value="Genomic_DNA"/>
</dbReference>
<dbReference type="InParanoid" id="T1G4C2"/>
<dbReference type="CTD" id="20215920"/>
<feature type="domain" description="PDZ" evidence="1">
    <location>
        <begin position="1"/>
        <end position="74"/>
    </location>
</feature>
<dbReference type="AlphaFoldDB" id="T1G4C2"/>
<dbReference type="OrthoDB" id="10031689at2759"/>
<reference evidence="3" key="3">
    <citation type="submission" date="2015-06" db="UniProtKB">
        <authorList>
            <consortium name="EnsemblMetazoa"/>
        </authorList>
    </citation>
    <scope>IDENTIFICATION</scope>
</reference>
<dbReference type="PROSITE" id="PS50106">
    <property type="entry name" value="PDZ"/>
    <property type="match status" value="1"/>
</dbReference>
<reference evidence="2 4" key="2">
    <citation type="journal article" date="2013" name="Nature">
        <title>Insights into bilaterian evolution from three spiralian genomes.</title>
        <authorList>
            <person name="Simakov O."/>
            <person name="Marletaz F."/>
            <person name="Cho S.J."/>
            <person name="Edsinger-Gonzales E."/>
            <person name="Havlak P."/>
            <person name="Hellsten U."/>
            <person name="Kuo D.H."/>
            <person name="Larsson T."/>
            <person name="Lv J."/>
            <person name="Arendt D."/>
            <person name="Savage R."/>
            <person name="Osoegawa K."/>
            <person name="de Jong P."/>
            <person name="Grimwood J."/>
            <person name="Chapman J.A."/>
            <person name="Shapiro H."/>
            <person name="Aerts A."/>
            <person name="Otillar R.P."/>
            <person name="Terry A.Y."/>
            <person name="Boore J.L."/>
            <person name="Grigoriev I.V."/>
            <person name="Lindberg D.R."/>
            <person name="Seaver E.C."/>
            <person name="Weisblat D.A."/>
            <person name="Putnam N.H."/>
            <person name="Rokhsar D.S."/>
        </authorList>
    </citation>
    <scope>NUCLEOTIDE SEQUENCE</scope>
</reference>
<dbReference type="InterPro" id="IPR001478">
    <property type="entry name" value="PDZ"/>
</dbReference>
<protein>
    <recommendedName>
        <fullName evidence="1">PDZ domain-containing protein</fullName>
    </recommendedName>
</protein>
<reference evidence="4" key="1">
    <citation type="submission" date="2012-12" db="EMBL/GenBank/DDBJ databases">
        <authorList>
            <person name="Hellsten U."/>
            <person name="Grimwood J."/>
            <person name="Chapman J.A."/>
            <person name="Shapiro H."/>
            <person name="Aerts A."/>
            <person name="Otillar R.P."/>
            <person name="Terry A.Y."/>
            <person name="Boore J.L."/>
            <person name="Simakov O."/>
            <person name="Marletaz F."/>
            <person name="Cho S.-J."/>
            <person name="Edsinger-Gonzales E."/>
            <person name="Havlak P."/>
            <person name="Kuo D.-H."/>
            <person name="Larsson T."/>
            <person name="Lv J."/>
            <person name="Arendt D."/>
            <person name="Savage R."/>
            <person name="Osoegawa K."/>
            <person name="de Jong P."/>
            <person name="Lindberg D.R."/>
            <person name="Seaver E.C."/>
            <person name="Weisblat D.A."/>
            <person name="Putnam N.H."/>
            <person name="Grigoriev I.V."/>
            <person name="Rokhsar D.S."/>
        </authorList>
    </citation>
    <scope>NUCLEOTIDE SEQUENCE</scope>
</reference>
<dbReference type="PANTHER" id="PTHR10878">
    <property type="entry name" value="SEGMENT POLARITY PROTEIN DISHEVELLED"/>
    <property type="match status" value="1"/>
</dbReference>
<dbReference type="OMA" id="MAVINMD"/>
<dbReference type="InterPro" id="IPR036034">
    <property type="entry name" value="PDZ_sf"/>
</dbReference>
<dbReference type="Pfam" id="PF00595">
    <property type="entry name" value="PDZ"/>
    <property type="match status" value="1"/>
</dbReference>
<name>T1G4C2_HELRO</name>
<dbReference type="HOGENOM" id="CLU_190361_0_0_1"/>
<dbReference type="GeneID" id="20215920"/>
<dbReference type="eggNOG" id="KOG3571">
    <property type="taxonomic scope" value="Eukaryota"/>
</dbReference>
<evidence type="ECO:0000313" key="4">
    <source>
        <dbReference type="Proteomes" id="UP000015101"/>
    </source>
</evidence>
<dbReference type="EnsemblMetazoa" id="HelroT81264">
    <property type="protein sequence ID" value="HelroP81264"/>
    <property type="gene ID" value="HelroG81264"/>
</dbReference>
<dbReference type="SUPFAM" id="SSF50156">
    <property type="entry name" value="PDZ domain-like"/>
    <property type="match status" value="1"/>
</dbReference>
<keyword evidence="4" id="KW-1185">Reference proteome</keyword>
<sequence length="91" mass="9498">MAVINMDACKSLGISVVGHSNGHQGDCGIFVGAVRKGGGADISKKIEPGDLLLEVNGIDLEKMSNDDALSVLRSELSKGGIAKILVAKYWD</sequence>
<dbReference type="RefSeq" id="XP_009020147.1">
    <property type="nucleotide sequence ID" value="XM_009021899.1"/>
</dbReference>
<dbReference type="STRING" id="6412.T1G4C2"/>
<organism evidence="3 4">
    <name type="scientific">Helobdella robusta</name>
    <name type="common">Californian leech</name>
    <dbReference type="NCBI Taxonomy" id="6412"/>
    <lineage>
        <taxon>Eukaryota</taxon>
        <taxon>Metazoa</taxon>
        <taxon>Spiralia</taxon>
        <taxon>Lophotrochozoa</taxon>
        <taxon>Annelida</taxon>
        <taxon>Clitellata</taxon>
        <taxon>Hirudinea</taxon>
        <taxon>Rhynchobdellida</taxon>
        <taxon>Glossiphoniidae</taxon>
        <taxon>Helobdella</taxon>
    </lineage>
</organism>